<sequence length="220" mass="24323">MAVLLVAAGVSGAWSFRSFLEGEWTLERTRGRAITRAYYSLNSTTDGSLAGRYYEENSDGEPSNRMNVLVQFEDKEGRVGKFQLAKLKSWEDTEEDPTPVPEEQLSPQTVFHFEFTPQLEERFWLSESSWLGSSGGKVQLLAADDSFVISRVSLLPAKAAGDAPSVLLSTWTAVRTGAPRPSRASDAPVAKRSMLQRWGPYLGTALVFLTYKVVKHGGKK</sequence>
<protein>
    <submittedName>
        <fullName evidence="2">Uncharacterized protein</fullName>
    </submittedName>
</protein>
<dbReference type="AlphaFoldDB" id="A0AB34J9T1"/>
<reference evidence="2 3" key="1">
    <citation type="journal article" date="2024" name="Science">
        <title>Giant polyketide synthase enzymes in the biosynthesis of giant marine polyether toxins.</title>
        <authorList>
            <person name="Fallon T.R."/>
            <person name="Shende V.V."/>
            <person name="Wierzbicki I.H."/>
            <person name="Pendleton A.L."/>
            <person name="Watervoot N.F."/>
            <person name="Auber R.P."/>
            <person name="Gonzalez D.J."/>
            <person name="Wisecaver J.H."/>
            <person name="Moore B.S."/>
        </authorList>
    </citation>
    <scope>NUCLEOTIDE SEQUENCE [LARGE SCALE GENOMIC DNA]</scope>
    <source>
        <strain evidence="2 3">12B1</strain>
    </source>
</reference>
<keyword evidence="3" id="KW-1185">Reference proteome</keyword>
<feature type="chain" id="PRO_5044263663" evidence="1">
    <location>
        <begin position="16"/>
        <end position="220"/>
    </location>
</feature>
<feature type="signal peptide" evidence="1">
    <location>
        <begin position="1"/>
        <end position="15"/>
    </location>
</feature>
<dbReference type="Proteomes" id="UP001515480">
    <property type="component" value="Unassembled WGS sequence"/>
</dbReference>
<organism evidence="2 3">
    <name type="scientific">Prymnesium parvum</name>
    <name type="common">Toxic golden alga</name>
    <dbReference type="NCBI Taxonomy" id="97485"/>
    <lineage>
        <taxon>Eukaryota</taxon>
        <taxon>Haptista</taxon>
        <taxon>Haptophyta</taxon>
        <taxon>Prymnesiophyceae</taxon>
        <taxon>Prymnesiales</taxon>
        <taxon>Prymnesiaceae</taxon>
        <taxon>Prymnesium</taxon>
    </lineage>
</organism>
<name>A0AB34J9T1_PRYPA</name>
<evidence type="ECO:0000313" key="3">
    <source>
        <dbReference type="Proteomes" id="UP001515480"/>
    </source>
</evidence>
<proteinExistence type="predicted"/>
<evidence type="ECO:0000313" key="2">
    <source>
        <dbReference type="EMBL" id="KAL1515205.1"/>
    </source>
</evidence>
<dbReference type="EMBL" id="JBGBPQ010000012">
    <property type="protein sequence ID" value="KAL1515205.1"/>
    <property type="molecule type" value="Genomic_DNA"/>
</dbReference>
<evidence type="ECO:0000256" key="1">
    <source>
        <dbReference type="SAM" id="SignalP"/>
    </source>
</evidence>
<comment type="caution">
    <text evidence="2">The sequence shown here is derived from an EMBL/GenBank/DDBJ whole genome shotgun (WGS) entry which is preliminary data.</text>
</comment>
<keyword evidence="1" id="KW-0732">Signal</keyword>
<gene>
    <name evidence="2" type="ORF">AB1Y20_004266</name>
</gene>
<accession>A0AB34J9T1</accession>